<dbReference type="OrthoDB" id="10441803at2759"/>
<keyword evidence="2" id="KW-1185">Reference proteome</keyword>
<dbReference type="VEuPathDB" id="FungiDB:MUCCIDRAFT_89138"/>
<evidence type="ECO:0000313" key="2">
    <source>
        <dbReference type="Proteomes" id="UP000077051"/>
    </source>
</evidence>
<dbReference type="EMBL" id="AMYB01000008">
    <property type="protein sequence ID" value="OAC99416.1"/>
    <property type="molecule type" value="Genomic_DNA"/>
</dbReference>
<reference evidence="1 2" key="1">
    <citation type="submission" date="2015-06" db="EMBL/GenBank/DDBJ databases">
        <title>Expansion of signal transduction pathways in fungi by whole-genome duplication.</title>
        <authorList>
            <consortium name="DOE Joint Genome Institute"/>
            <person name="Corrochano L.M."/>
            <person name="Kuo A."/>
            <person name="Marcet-Houben M."/>
            <person name="Polaino S."/>
            <person name="Salamov A."/>
            <person name="Villalobos J.M."/>
            <person name="Alvarez M.I."/>
            <person name="Avalos J."/>
            <person name="Benito E.P."/>
            <person name="Benoit I."/>
            <person name="Burger G."/>
            <person name="Camino L.P."/>
            <person name="Canovas D."/>
            <person name="Cerda-Olmedo E."/>
            <person name="Cheng J.-F."/>
            <person name="Dominguez A."/>
            <person name="Elias M."/>
            <person name="Eslava A.P."/>
            <person name="Glaser F."/>
            <person name="Grimwood J."/>
            <person name="Gutierrez G."/>
            <person name="Heitman J."/>
            <person name="Henrissat B."/>
            <person name="Iturriaga E.A."/>
            <person name="Lang B.F."/>
            <person name="Lavin J.L."/>
            <person name="Lee S."/>
            <person name="Li W."/>
            <person name="Lindquist E."/>
            <person name="Lopez-Garcia S."/>
            <person name="Luque E.M."/>
            <person name="Marcos A.T."/>
            <person name="Martin J."/>
            <person name="Mccluskey K."/>
            <person name="Medina H.R."/>
            <person name="Miralles-Duran A."/>
            <person name="Miyazaki A."/>
            <person name="Munoz-Torres E."/>
            <person name="Oguiza J.A."/>
            <person name="Ohm R."/>
            <person name="Olmedo M."/>
            <person name="Orejas M."/>
            <person name="Ortiz-Castellanos L."/>
            <person name="Pisabarro A.G."/>
            <person name="Rodriguez-Romero J."/>
            <person name="Ruiz-Herrera J."/>
            <person name="Ruiz-Vazquez R."/>
            <person name="Sanz C."/>
            <person name="Schackwitz W."/>
            <person name="Schmutz J."/>
            <person name="Shahriari M."/>
            <person name="Shelest E."/>
            <person name="Silva-Franco F."/>
            <person name="Soanes D."/>
            <person name="Syed K."/>
            <person name="Tagua V.G."/>
            <person name="Talbot N.J."/>
            <person name="Thon M."/>
            <person name="De Vries R.P."/>
            <person name="Wiebenga A."/>
            <person name="Yadav J.S."/>
            <person name="Braun E.L."/>
            <person name="Baker S."/>
            <person name="Garre V."/>
            <person name="Horwitz B."/>
            <person name="Torres-Martinez S."/>
            <person name="Idnurm A."/>
            <person name="Herrera-Estrella A."/>
            <person name="Gabaldon T."/>
            <person name="Grigoriev I.V."/>
        </authorList>
    </citation>
    <scope>NUCLEOTIDE SEQUENCE [LARGE SCALE GENOMIC DNA]</scope>
    <source>
        <strain evidence="1 2">CBS 277.49</strain>
    </source>
</reference>
<name>A0A162YM94_MUCCL</name>
<dbReference type="AlphaFoldDB" id="A0A162YM94"/>
<accession>A0A162YM94</accession>
<sequence length="79" mass="8857">MAYNAMTIFHLGRRFILQYSYLYHGRDDVTTIDLHCMHCCVGIGVASTSTVPLPLSASIVQRVHIAFIVNCILVAPKRH</sequence>
<dbReference type="Proteomes" id="UP000077051">
    <property type="component" value="Unassembled WGS sequence"/>
</dbReference>
<organism evidence="1 2">
    <name type="scientific">Mucor lusitanicus CBS 277.49</name>
    <dbReference type="NCBI Taxonomy" id="747725"/>
    <lineage>
        <taxon>Eukaryota</taxon>
        <taxon>Fungi</taxon>
        <taxon>Fungi incertae sedis</taxon>
        <taxon>Mucoromycota</taxon>
        <taxon>Mucoromycotina</taxon>
        <taxon>Mucoromycetes</taxon>
        <taxon>Mucorales</taxon>
        <taxon>Mucorineae</taxon>
        <taxon>Mucoraceae</taxon>
        <taxon>Mucor</taxon>
    </lineage>
</organism>
<protein>
    <submittedName>
        <fullName evidence="1">Uncharacterized protein</fullName>
    </submittedName>
</protein>
<comment type="caution">
    <text evidence="1">The sequence shown here is derived from an EMBL/GenBank/DDBJ whole genome shotgun (WGS) entry which is preliminary data.</text>
</comment>
<evidence type="ECO:0000313" key="1">
    <source>
        <dbReference type="EMBL" id="OAC99416.1"/>
    </source>
</evidence>
<gene>
    <name evidence="1" type="ORF">MUCCIDRAFT_89138</name>
</gene>
<proteinExistence type="predicted"/>